<accession>A0ABS2FKT2</accession>
<dbReference type="InterPro" id="IPR011006">
    <property type="entry name" value="CheY-like_superfamily"/>
</dbReference>
<evidence type="ECO:0000259" key="5">
    <source>
        <dbReference type="PROSITE" id="PS50930"/>
    </source>
</evidence>
<name>A0ABS2FKT2_9CLOT</name>
<dbReference type="Pfam" id="PF04397">
    <property type="entry name" value="LytTR"/>
    <property type="match status" value="1"/>
</dbReference>
<evidence type="ECO:0000313" key="6">
    <source>
        <dbReference type="EMBL" id="MBM6820964.1"/>
    </source>
</evidence>
<protein>
    <recommendedName>
        <fullName evidence="1">Stage 0 sporulation protein A homolog</fullName>
    </recommendedName>
</protein>
<evidence type="ECO:0000256" key="2">
    <source>
        <dbReference type="ARBA" id="ARBA00024867"/>
    </source>
</evidence>
<evidence type="ECO:0000256" key="3">
    <source>
        <dbReference type="PROSITE-ProRule" id="PRU00169"/>
    </source>
</evidence>
<feature type="modified residue" description="4-aspartylphosphate" evidence="3">
    <location>
        <position position="59"/>
    </location>
</feature>
<dbReference type="InterPro" id="IPR001789">
    <property type="entry name" value="Sig_transdc_resp-reg_receiver"/>
</dbReference>
<organism evidence="6 7">
    <name type="scientific">Clostridium saudiense</name>
    <dbReference type="NCBI Taxonomy" id="1414720"/>
    <lineage>
        <taxon>Bacteria</taxon>
        <taxon>Bacillati</taxon>
        <taxon>Bacillota</taxon>
        <taxon>Clostridia</taxon>
        <taxon>Eubacteriales</taxon>
        <taxon>Clostridiaceae</taxon>
        <taxon>Clostridium</taxon>
    </lineage>
</organism>
<reference evidence="6 7" key="1">
    <citation type="journal article" date="2021" name="Sci. Rep.">
        <title>The distribution of antibiotic resistance genes in chicken gut microbiota commensals.</title>
        <authorList>
            <person name="Juricova H."/>
            <person name="Matiasovicova J."/>
            <person name="Kubasova T."/>
            <person name="Cejkova D."/>
            <person name="Rychlik I."/>
        </authorList>
    </citation>
    <scope>NUCLEOTIDE SEQUENCE [LARGE SCALE GENOMIC DNA]</scope>
    <source>
        <strain evidence="6 7">An435</strain>
    </source>
</reference>
<evidence type="ECO:0000256" key="1">
    <source>
        <dbReference type="ARBA" id="ARBA00018672"/>
    </source>
</evidence>
<feature type="domain" description="Response regulatory" evidence="4">
    <location>
        <begin position="3"/>
        <end position="122"/>
    </location>
</feature>
<dbReference type="EMBL" id="JACJLL010000229">
    <property type="protein sequence ID" value="MBM6820964.1"/>
    <property type="molecule type" value="Genomic_DNA"/>
</dbReference>
<keyword evidence="7" id="KW-1185">Reference proteome</keyword>
<dbReference type="PANTHER" id="PTHR37299:SF1">
    <property type="entry name" value="STAGE 0 SPORULATION PROTEIN A HOMOLOG"/>
    <property type="match status" value="1"/>
</dbReference>
<dbReference type="InterPro" id="IPR046947">
    <property type="entry name" value="LytR-like"/>
</dbReference>
<evidence type="ECO:0000313" key="7">
    <source>
        <dbReference type="Proteomes" id="UP000767334"/>
    </source>
</evidence>
<dbReference type="RefSeq" id="WP_204572792.1">
    <property type="nucleotide sequence ID" value="NZ_JACJLL010000229.1"/>
</dbReference>
<dbReference type="SUPFAM" id="SSF52172">
    <property type="entry name" value="CheY-like"/>
    <property type="match status" value="1"/>
</dbReference>
<dbReference type="SMART" id="SM00448">
    <property type="entry name" value="REC"/>
    <property type="match status" value="1"/>
</dbReference>
<comment type="caution">
    <text evidence="6">The sequence shown here is derived from an EMBL/GenBank/DDBJ whole genome shotgun (WGS) entry which is preliminary data.</text>
</comment>
<sequence>MIEIAVCDDDKFTVDYIVNTLTHISKKNNLYINIHTFTSGMEFISNYNPSKSYDIIFLDILLDSLNGIDIAKHIRENNDITKIIFISSSSEYILDGYDVEASNYLIKPLDYEKLNKVFIKAIKSLYNTNSKLLKINQGSKTITLPLSKVLYFEVYNRKVIAILDNSTIEFYSRLSDIEVLISNYNFVRCHRSYLVNVCKISQLSSSEIT</sequence>
<dbReference type="PANTHER" id="PTHR37299">
    <property type="entry name" value="TRANSCRIPTIONAL REGULATOR-RELATED"/>
    <property type="match status" value="1"/>
</dbReference>
<feature type="non-terminal residue" evidence="6">
    <location>
        <position position="209"/>
    </location>
</feature>
<dbReference type="Pfam" id="PF00072">
    <property type="entry name" value="Response_reg"/>
    <property type="match status" value="1"/>
</dbReference>
<dbReference type="Gene3D" id="2.40.50.1020">
    <property type="entry name" value="LytTr DNA-binding domain"/>
    <property type="match status" value="1"/>
</dbReference>
<comment type="function">
    <text evidence="2">May play the central regulatory role in sporulation. It may be an element of the effector pathway responsible for the activation of sporulation genes in response to nutritional stress. Spo0A may act in concert with spo0H (a sigma factor) to control the expression of some genes that are critical to the sporulation process.</text>
</comment>
<dbReference type="PROSITE" id="PS50110">
    <property type="entry name" value="RESPONSE_REGULATORY"/>
    <property type="match status" value="1"/>
</dbReference>
<proteinExistence type="predicted"/>
<dbReference type="SMART" id="SM00850">
    <property type="entry name" value="LytTR"/>
    <property type="match status" value="1"/>
</dbReference>
<keyword evidence="3" id="KW-0597">Phosphoprotein</keyword>
<dbReference type="Proteomes" id="UP000767334">
    <property type="component" value="Unassembled WGS sequence"/>
</dbReference>
<feature type="domain" description="HTH LytTR-type" evidence="5">
    <location>
        <begin position="133"/>
        <end position="209"/>
    </location>
</feature>
<dbReference type="Gene3D" id="3.40.50.2300">
    <property type="match status" value="1"/>
</dbReference>
<evidence type="ECO:0000259" key="4">
    <source>
        <dbReference type="PROSITE" id="PS50110"/>
    </source>
</evidence>
<dbReference type="PROSITE" id="PS50930">
    <property type="entry name" value="HTH_LYTTR"/>
    <property type="match status" value="1"/>
</dbReference>
<gene>
    <name evidence="6" type="ORF">H6A19_16765</name>
</gene>
<dbReference type="InterPro" id="IPR007492">
    <property type="entry name" value="LytTR_DNA-bd_dom"/>
</dbReference>